<gene>
    <name evidence="1" type="ORF">RDI58_019722</name>
</gene>
<accession>A0AAN8TDU7</accession>
<proteinExistence type="predicted"/>
<sequence length="122" mass="13864">MFRCLQGFGMPFVGDASNFEPQKSISSFKLSYISRMWCTLCECITQFSVESSKSLKELETGVVLILKGFGKPTSSNLSPSKVLLEVFFKKHGDYDDVRLSTFQKVTKDSHQELFSATQQYHE</sequence>
<name>A0AAN8TDU7_SOLBU</name>
<evidence type="ECO:0000313" key="2">
    <source>
        <dbReference type="Proteomes" id="UP001371456"/>
    </source>
</evidence>
<organism evidence="1 2">
    <name type="scientific">Solanum bulbocastanum</name>
    <name type="common">Wild potato</name>
    <dbReference type="NCBI Taxonomy" id="147425"/>
    <lineage>
        <taxon>Eukaryota</taxon>
        <taxon>Viridiplantae</taxon>
        <taxon>Streptophyta</taxon>
        <taxon>Embryophyta</taxon>
        <taxon>Tracheophyta</taxon>
        <taxon>Spermatophyta</taxon>
        <taxon>Magnoliopsida</taxon>
        <taxon>eudicotyledons</taxon>
        <taxon>Gunneridae</taxon>
        <taxon>Pentapetalae</taxon>
        <taxon>asterids</taxon>
        <taxon>lamiids</taxon>
        <taxon>Solanales</taxon>
        <taxon>Solanaceae</taxon>
        <taxon>Solanoideae</taxon>
        <taxon>Solaneae</taxon>
        <taxon>Solanum</taxon>
    </lineage>
</organism>
<keyword evidence="2" id="KW-1185">Reference proteome</keyword>
<dbReference type="EMBL" id="JBANQN010000008">
    <property type="protein sequence ID" value="KAK6781926.1"/>
    <property type="molecule type" value="Genomic_DNA"/>
</dbReference>
<evidence type="ECO:0000313" key="1">
    <source>
        <dbReference type="EMBL" id="KAK6781926.1"/>
    </source>
</evidence>
<dbReference type="AlphaFoldDB" id="A0AAN8TDU7"/>
<dbReference type="Proteomes" id="UP001371456">
    <property type="component" value="Unassembled WGS sequence"/>
</dbReference>
<protein>
    <submittedName>
        <fullName evidence="1">Uncharacterized protein</fullName>
    </submittedName>
</protein>
<comment type="caution">
    <text evidence="1">The sequence shown here is derived from an EMBL/GenBank/DDBJ whole genome shotgun (WGS) entry which is preliminary data.</text>
</comment>
<reference evidence="1 2" key="1">
    <citation type="submission" date="2024-02" db="EMBL/GenBank/DDBJ databases">
        <title>de novo genome assembly of Solanum bulbocastanum strain 11H21.</title>
        <authorList>
            <person name="Hosaka A.J."/>
        </authorList>
    </citation>
    <scope>NUCLEOTIDE SEQUENCE [LARGE SCALE GENOMIC DNA]</scope>
    <source>
        <tissue evidence="1">Young leaves</tissue>
    </source>
</reference>